<name>A0A9D4RFY0_DREPO</name>
<organism evidence="1 2">
    <name type="scientific">Dreissena polymorpha</name>
    <name type="common">Zebra mussel</name>
    <name type="synonym">Mytilus polymorpha</name>
    <dbReference type="NCBI Taxonomy" id="45954"/>
    <lineage>
        <taxon>Eukaryota</taxon>
        <taxon>Metazoa</taxon>
        <taxon>Spiralia</taxon>
        <taxon>Lophotrochozoa</taxon>
        <taxon>Mollusca</taxon>
        <taxon>Bivalvia</taxon>
        <taxon>Autobranchia</taxon>
        <taxon>Heteroconchia</taxon>
        <taxon>Euheterodonta</taxon>
        <taxon>Imparidentia</taxon>
        <taxon>Neoheterodontei</taxon>
        <taxon>Myida</taxon>
        <taxon>Dreissenoidea</taxon>
        <taxon>Dreissenidae</taxon>
        <taxon>Dreissena</taxon>
    </lineage>
</organism>
<dbReference type="AlphaFoldDB" id="A0A9D4RFY0"/>
<dbReference type="EMBL" id="JAIWYP010000002">
    <property type="protein sequence ID" value="KAH3867061.1"/>
    <property type="molecule type" value="Genomic_DNA"/>
</dbReference>
<protein>
    <submittedName>
        <fullName evidence="1">Uncharacterized protein</fullName>
    </submittedName>
</protein>
<proteinExistence type="predicted"/>
<comment type="caution">
    <text evidence="1">The sequence shown here is derived from an EMBL/GenBank/DDBJ whole genome shotgun (WGS) entry which is preliminary data.</text>
</comment>
<evidence type="ECO:0000313" key="1">
    <source>
        <dbReference type="EMBL" id="KAH3867061.1"/>
    </source>
</evidence>
<gene>
    <name evidence="1" type="ORF">DPMN_030186</name>
</gene>
<dbReference type="Proteomes" id="UP000828390">
    <property type="component" value="Unassembled WGS sequence"/>
</dbReference>
<keyword evidence="2" id="KW-1185">Reference proteome</keyword>
<sequence>MIAVPDPSMMKNVCGLVPSALLTNNELDHMIQDLSEEINHDYEYSIRKSIGEKCDEEGCLEIGIYLMDF</sequence>
<accession>A0A9D4RFY0</accession>
<reference evidence="1" key="2">
    <citation type="submission" date="2020-11" db="EMBL/GenBank/DDBJ databases">
        <authorList>
            <person name="McCartney M.A."/>
            <person name="Auch B."/>
            <person name="Kono T."/>
            <person name="Mallez S."/>
            <person name="Becker A."/>
            <person name="Gohl D.M."/>
            <person name="Silverstein K.A.T."/>
            <person name="Koren S."/>
            <person name="Bechman K.B."/>
            <person name="Herman A."/>
            <person name="Abrahante J.E."/>
            <person name="Garbe J."/>
        </authorList>
    </citation>
    <scope>NUCLEOTIDE SEQUENCE</scope>
    <source>
        <strain evidence="1">Duluth1</strain>
        <tissue evidence="1">Whole animal</tissue>
    </source>
</reference>
<reference evidence="1" key="1">
    <citation type="journal article" date="2019" name="bioRxiv">
        <title>The Genome of the Zebra Mussel, Dreissena polymorpha: A Resource for Invasive Species Research.</title>
        <authorList>
            <person name="McCartney M.A."/>
            <person name="Auch B."/>
            <person name="Kono T."/>
            <person name="Mallez S."/>
            <person name="Zhang Y."/>
            <person name="Obille A."/>
            <person name="Becker A."/>
            <person name="Abrahante J.E."/>
            <person name="Garbe J."/>
            <person name="Badalamenti J.P."/>
            <person name="Herman A."/>
            <person name="Mangelson H."/>
            <person name="Liachko I."/>
            <person name="Sullivan S."/>
            <person name="Sone E.D."/>
            <person name="Koren S."/>
            <person name="Silverstein K.A.T."/>
            <person name="Beckman K.B."/>
            <person name="Gohl D.M."/>
        </authorList>
    </citation>
    <scope>NUCLEOTIDE SEQUENCE</scope>
    <source>
        <strain evidence="1">Duluth1</strain>
        <tissue evidence="1">Whole animal</tissue>
    </source>
</reference>
<evidence type="ECO:0000313" key="2">
    <source>
        <dbReference type="Proteomes" id="UP000828390"/>
    </source>
</evidence>